<dbReference type="Pfam" id="PF21360">
    <property type="entry name" value="PylC-like_N"/>
    <property type="match status" value="1"/>
</dbReference>
<dbReference type="KEGG" id="emx:FKV68_32480"/>
<keyword evidence="2" id="KW-1185">Reference proteome</keyword>
<evidence type="ECO:0000313" key="2">
    <source>
        <dbReference type="Proteomes" id="UP000510721"/>
    </source>
</evidence>
<dbReference type="SUPFAM" id="SSF56059">
    <property type="entry name" value="Glutathione synthetase ATP-binding domain-like"/>
    <property type="match status" value="1"/>
</dbReference>
<dbReference type="Gene3D" id="3.40.50.20">
    <property type="match status" value="1"/>
</dbReference>
<gene>
    <name evidence="1" type="ORF">FKV68_32480</name>
</gene>
<organism evidence="1 2">
    <name type="scientific">Sinorhizobium mexicanum</name>
    <dbReference type="NCBI Taxonomy" id="375549"/>
    <lineage>
        <taxon>Bacteria</taxon>
        <taxon>Pseudomonadati</taxon>
        <taxon>Pseudomonadota</taxon>
        <taxon>Alphaproteobacteria</taxon>
        <taxon>Hyphomicrobiales</taxon>
        <taxon>Rhizobiaceae</taxon>
        <taxon>Sinorhizobium/Ensifer group</taxon>
        <taxon>Sinorhizobium</taxon>
    </lineage>
</organism>
<dbReference type="InterPro" id="IPR003806">
    <property type="entry name" value="ATP-grasp_PylC-type"/>
</dbReference>
<protein>
    <submittedName>
        <fullName evidence="1">ATP-grasp domain-containing protein</fullName>
    </submittedName>
</protein>
<dbReference type="InterPro" id="IPR013815">
    <property type="entry name" value="ATP_grasp_subdomain_1"/>
</dbReference>
<dbReference type="InterPro" id="IPR052032">
    <property type="entry name" value="ATP-dep_AA_Ligase"/>
</dbReference>
<keyword evidence="1" id="KW-0614">Plasmid</keyword>
<dbReference type="GO" id="GO:0005524">
    <property type="term" value="F:ATP binding"/>
    <property type="evidence" value="ECO:0007669"/>
    <property type="project" value="UniProtKB-UniRule"/>
</dbReference>
<dbReference type="InterPro" id="IPR048764">
    <property type="entry name" value="PylC_N"/>
</dbReference>
<dbReference type="EMBL" id="CP041241">
    <property type="protein sequence ID" value="QLL65983.1"/>
    <property type="molecule type" value="Genomic_DNA"/>
</dbReference>
<dbReference type="PANTHER" id="PTHR43585:SF2">
    <property type="entry name" value="ATP-GRASP ENZYME FSQD"/>
    <property type="match status" value="1"/>
</dbReference>
<dbReference type="Gene3D" id="3.30.1490.20">
    <property type="entry name" value="ATP-grasp fold, A domain"/>
    <property type="match status" value="1"/>
</dbReference>
<geneLocation type="plasmid" evidence="2">
    <name>pemeittgr7c</name>
</geneLocation>
<proteinExistence type="predicted"/>
<dbReference type="PANTHER" id="PTHR43585">
    <property type="entry name" value="FUMIPYRROLE BIOSYNTHESIS PROTEIN C"/>
    <property type="match status" value="1"/>
</dbReference>
<dbReference type="GO" id="GO:0046872">
    <property type="term" value="F:metal ion binding"/>
    <property type="evidence" value="ECO:0007669"/>
    <property type="project" value="InterPro"/>
</dbReference>
<name>A0A859QGX1_9HYPH</name>
<accession>A0A859QGX1</accession>
<sequence>MRGASLAILVSSAGRRVGLIECFRRAALEISLDLKVLACDADPDLSAACQVADRAFKVPRIDHPDFADALRDIAARHEVRLVVPTIDPELLPLALAAGEFEAIGARVHVSPPSVINVARDKAETMRVLGAAGVPVPATSTYEDVRARPAEWPWPLFMKPRNGSASRLIRLVRTPDELPQDIEEPMIVQEFLDGPEYTINAFIDATGRLKAAVAHHRLSIRAGEVEKGRTVRDPRFTEIAHRLAEALPEARGVLCFQIIADRQNGPKVIEINARFGGGYPLVDRAGATFARWLLEEVAGLPSSAHDEWREGVLMLRYDAAVYGG</sequence>
<dbReference type="AlphaFoldDB" id="A0A859QGX1"/>
<dbReference type="Gene3D" id="3.30.470.20">
    <property type="entry name" value="ATP-grasp fold, B domain"/>
    <property type="match status" value="1"/>
</dbReference>
<dbReference type="InterPro" id="IPR011761">
    <property type="entry name" value="ATP-grasp"/>
</dbReference>
<dbReference type="PROSITE" id="PS50975">
    <property type="entry name" value="ATP_GRASP"/>
    <property type="match status" value="1"/>
</dbReference>
<dbReference type="Proteomes" id="UP000510721">
    <property type="component" value="Plasmid pEmeITTGR7c"/>
</dbReference>
<dbReference type="RefSeq" id="WP_180942878.1">
    <property type="nucleotide sequence ID" value="NZ_CP041241.1"/>
</dbReference>
<evidence type="ECO:0000313" key="1">
    <source>
        <dbReference type="EMBL" id="QLL65983.1"/>
    </source>
</evidence>
<dbReference type="Pfam" id="PF02655">
    <property type="entry name" value="ATP-grasp_3"/>
    <property type="match status" value="1"/>
</dbReference>
<reference evidence="1 2" key="1">
    <citation type="submission" date="2019-06" db="EMBL/GenBank/DDBJ databases">
        <title>Complete genome sequence of Ensifer mexicanus ITTG R7 isolated from nodules of Acacia angustissima (Mill.) Kuntze.</title>
        <authorList>
            <person name="Rincon-Rosales R."/>
            <person name="Rogel M.A."/>
            <person name="Guerrero G."/>
            <person name="Rincon-Molina C.I."/>
            <person name="Lopez-Lopez A."/>
            <person name="Martinez-Romero E."/>
        </authorList>
    </citation>
    <scope>NUCLEOTIDE SEQUENCE [LARGE SCALE GENOMIC DNA]</scope>
    <source>
        <strain evidence="1 2">ITTG R7</strain>
        <plasmid evidence="2">pemeittgr7c</plasmid>
    </source>
</reference>